<comment type="caution">
    <text evidence="2">The sequence shown here is derived from an EMBL/GenBank/DDBJ whole genome shotgun (WGS) entry which is preliminary data.</text>
</comment>
<evidence type="ECO:0000256" key="1">
    <source>
        <dbReference type="SAM" id="MobiDB-lite"/>
    </source>
</evidence>
<dbReference type="EMBL" id="JBBPBM010000001">
    <property type="protein sequence ID" value="KAK8600705.1"/>
    <property type="molecule type" value="Genomic_DNA"/>
</dbReference>
<organism evidence="2 3">
    <name type="scientific">Hibiscus sabdariffa</name>
    <name type="common">roselle</name>
    <dbReference type="NCBI Taxonomy" id="183260"/>
    <lineage>
        <taxon>Eukaryota</taxon>
        <taxon>Viridiplantae</taxon>
        <taxon>Streptophyta</taxon>
        <taxon>Embryophyta</taxon>
        <taxon>Tracheophyta</taxon>
        <taxon>Spermatophyta</taxon>
        <taxon>Magnoliopsida</taxon>
        <taxon>eudicotyledons</taxon>
        <taxon>Gunneridae</taxon>
        <taxon>Pentapetalae</taxon>
        <taxon>rosids</taxon>
        <taxon>malvids</taxon>
        <taxon>Malvales</taxon>
        <taxon>Malvaceae</taxon>
        <taxon>Malvoideae</taxon>
        <taxon>Hibiscus</taxon>
    </lineage>
</organism>
<accession>A0ABR2GDB8</accession>
<reference evidence="2 3" key="1">
    <citation type="journal article" date="2024" name="G3 (Bethesda)">
        <title>Genome assembly of Hibiscus sabdariffa L. provides insights into metabolisms of medicinal natural products.</title>
        <authorList>
            <person name="Kim T."/>
        </authorList>
    </citation>
    <scope>NUCLEOTIDE SEQUENCE [LARGE SCALE GENOMIC DNA]</scope>
    <source>
        <strain evidence="2">TK-2024</strain>
        <tissue evidence="2">Old leaves</tissue>
    </source>
</reference>
<protein>
    <submittedName>
        <fullName evidence="2">Uncharacterized protein</fullName>
    </submittedName>
</protein>
<gene>
    <name evidence="2" type="ORF">V6N12_050556</name>
</gene>
<sequence>MHGAGSSIIPMFEVKGKREKILASGALDEWLENVRIWIPNMLILNRQTWLSESQSSGKNDGGDEEEERRSDSVMKVADNGMFSKETVVPNSIMSKTMNSLEVDRMWEGNKMVDWRVIKSDSGMQRRILV</sequence>
<name>A0ABR2GDB8_9ROSI</name>
<evidence type="ECO:0000313" key="3">
    <source>
        <dbReference type="Proteomes" id="UP001472677"/>
    </source>
</evidence>
<feature type="region of interest" description="Disordered" evidence="1">
    <location>
        <begin position="52"/>
        <end position="76"/>
    </location>
</feature>
<dbReference type="Proteomes" id="UP001472677">
    <property type="component" value="Unassembled WGS sequence"/>
</dbReference>
<proteinExistence type="predicted"/>
<keyword evidence="3" id="KW-1185">Reference proteome</keyword>
<evidence type="ECO:0000313" key="2">
    <source>
        <dbReference type="EMBL" id="KAK8600705.1"/>
    </source>
</evidence>